<feature type="transmembrane region" description="Helical" evidence="1">
    <location>
        <begin position="249"/>
        <end position="271"/>
    </location>
</feature>
<reference evidence="2 3" key="1">
    <citation type="submission" date="2018-05" db="EMBL/GenBank/DDBJ databases">
        <title>Complete genome sequence of Arcticibacterium luteifluviistationis SM1504T, a cytophagaceae bacterium isolated from Arctic surface seawater.</title>
        <authorList>
            <person name="Li Y."/>
            <person name="Qin Q.-L."/>
        </authorList>
    </citation>
    <scope>NUCLEOTIDE SEQUENCE [LARGE SCALE GENOMIC DNA]</scope>
    <source>
        <strain evidence="2 3">SM1504</strain>
    </source>
</reference>
<feature type="transmembrane region" description="Helical" evidence="1">
    <location>
        <begin position="206"/>
        <end position="229"/>
    </location>
</feature>
<dbReference type="Pfam" id="PF14897">
    <property type="entry name" value="EpsG"/>
    <property type="match status" value="1"/>
</dbReference>
<feature type="transmembrane region" description="Helical" evidence="1">
    <location>
        <begin position="306"/>
        <end position="322"/>
    </location>
</feature>
<name>A0A2Z4GFA0_9BACT</name>
<keyword evidence="1" id="KW-0812">Transmembrane</keyword>
<dbReference type="Proteomes" id="UP000249873">
    <property type="component" value="Chromosome"/>
</dbReference>
<keyword evidence="1" id="KW-0472">Membrane</keyword>
<feature type="transmembrane region" description="Helical" evidence="1">
    <location>
        <begin position="334"/>
        <end position="351"/>
    </location>
</feature>
<accession>A0A2Z4GFA0</accession>
<keyword evidence="3" id="KW-1185">Reference proteome</keyword>
<dbReference type="OrthoDB" id="1261475at2"/>
<gene>
    <name evidence="2" type="ORF">DJ013_17350</name>
</gene>
<feature type="transmembrane region" description="Helical" evidence="1">
    <location>
        <begin position="123"/>
        <end position="141"/>
    </location>
</feature>
<feature type="transmembrane region" description="Helical" evidence="1">
    <location>
        <begin position="283"/>
        <end position="300"/>
    </location>
</feature>
<sequence>MLLEYLIILFLLIIICFFYEYSGKPISKNSGIPVYCLSCIILVLFAGLRYRVGVDTLNYIALHDYMPEWREILNPENVLLNREFGWIVLSSIAKILGDDFIYVQLIVAFIVNISVFYFMYKYAILKFTAILIYFVVFYPYLNFEIMRESVAISIFLVLGIKYIKNKQWVKYVLIVFLCVAFHTSAIFLLLIPILKSAVRALHKSNFLVFNTILFFISLILAPIFIKYLLSLPFGNIIAHKLEFYSEYEFSLLGNISAYIVYVLFPLVLSFFVSSKGYNNKEMLIVYSMVGTLVALFSIFFRLLNYLTPFLILALAEVIYRVLINKDNAYRFGKAVLFILFILIFFNYKLFIPAEKGYPIRWYAHWFPYYSVFNQQIDPDREFINNL</sequence>
<dbReference type="EMBL" id="CP029480">
    <property type="protein sequence ID" value="AWV99841.1"/>
    <property type="molecule type" value="Genomic_DNA"/>
</dbReference>
<keyword evidence="1" id="KW-1133">Transmembrane helix</keyword>
<proteinExistence type="predicted"/>
<feature type="transmembrane region" description="Helical" evidence="1">
    <location>
        <begin position="171"/>
        <end position="194"/>
    </location>
</feature>
<evidence type="ECO:0000256" key="1">
    <source>
        <dbReference type="SAM" id="Phobius"/>
    </source>
</evidence>
<feature type="transmembrane region" description="Helical" evidence="1">
    <location>
        <begin position="100"/>
        <end position="118"/>
    </location>
</feature>
<evidence type="ECO:0000313" key="3">
    <source>
        <dbReference type="Proteomes" id="UP000249873"/>
    </source>
</evidence>
<protein>
    <recommendedName>
        <fullName evidence="4">EpsG family protein</fullName>
    </recommendedName>
</protein>
<dbReference type="AlphaFoldDB" id="A0A2Z4GFA0"/>
<dbReference type="KEGG" id="als:DJ013_17350"/>
<feature type="transmembrane region" description="Helical" evidence="1">
    <location>
        <begin position="34"/>
        <end position="52"/>
    </location>
</feature>
<dbReference type="InterPro" id="IPR049458">
    <property type="entry name" value="EpsG-like"/>
</dbReference>
<organism evidence="2 3">
    <name type="scientific">Arcticibacterium luteifluviistationis</name>
    <dbReference type="NCBI Taxonomy" id="1784714"/>
    <lineage>
        <taxon>Bacteria</taxon>
        <taxon>Pseudomonadati</taxon>
        <taxon>Bacteroidota</taxon>
        <taxon>Cytophagia</taxon>
        <taxon>Cytophagales</taxon>
        <taxon>Leadbetterellaceae</taxon>
        <taxon>Arcticibacterium</taxon>
    </lineage>
</organism>
<feature type="transmembrane region" description="Helical" evidence="1">
    <location>
        <begin position="6"/>
        <end position="22"/>
    </location>
</feature>
<evidence type="ECO:0008006" key="4">
    <source>
        <dbReference type="Google" id="ProtNLM"/>
    </source>
</evidence>
<evidence type="ECO:0000313" key="2">
    <source>
        <dbReference type="EMBL" id="AWV99841.1"/>
    </source>
</evidence>